<keyword evidence="6 13" id="KW-0812">Transmembrane</keyword>
<keyword evidence="5 13" id="KW-0679">Respiratory chain</keyword>
<keyword evidence="8 13" id="KW-0249">Electron transport</keyword>
<comment type="subcellular location">
    <subcellularLocation>
        <location evidence="2">Membrane</location>
    </subcellularLocation>
</comment>
<proteinExistence type="inferred from homology"/>
<keyword evidence="7 13" id="KW-0479">Metal-binding</keyword>
<evidence type="ECO:0000256" key="1">
    <source>
        <dbReference type="ARBA" id="ARBA00001192"/>
    </source>
</evidence>
<keyword evidence="10 13" id="KW-0560">Oxidoreductase</keyword>
<comment type="catalytic activity">
    <reaction evidence="1 13">
        <text>2 a ubiquinol + O2 = 2 a ubiquinone + 2 H2O</text>
        <dbReference type="Rhea" id="RHEA:30255"/>
        <dbReference type="Rhea" id="RHEA-COMP:9565"/>
        <dbReference type="Rhea" id="RHEA-COMP:9566"/>
        <dbReference type="ChEBI" id="CHEBI:15377"/>
        <dbReference type="ChEBI" id="CHEBI:15379"/>
        <dbReference type="ChEBI" id="CHEBI:16389"/>
        <dbReference type="ChEBI" id="CHEBI:17976"/>
        <dbReference type="EC" id="1.10.3.11"/>
    </reaction>
</comment>
<dbReference type="GO" id="GO:0106292">
    <property type="term" value="F:superoxide-generating NADPH oxidase activity"/>
    <property type="evidence" value="ECO:0007669"/>
    <property type="project" value="UniProtKB-ARBA"/>
</dbReference>
<reference evidence="15 16" key="1">
    <citation type="journal article" date="2014" name="Nat. Commun.">
        <title>Klebsormidium flaccidum genome reveals primary factors for plant terrestrial adaptation.</title>
        <authorList>
            <person name="Hori K."/>
            <person name="Maruyama F."/>
            <person name="Fujisawa T."/>
            <person name="Togashi T."/>
            <person name="Yamamoto N."/>
            <person name="Seo M."/>
            <person name="Sato S."/>
            <person name="Yamada T."/>
            <person name="Mori H."/>
            <person name="Tajima N."/>
            <person name="Moriyama T."/>
            <person name="Ikeuchi M."/>
            <person name="Watanabe M."/>
            <person name="Wada H."/>
            <person name="Kobayashi K."/>
            <person name="Saito M."/>
            <person name="Masuda T."/>
            <person name="Sasaki-Sekimoto Y."/>
            <person name="Mashiguchi K."/>
            <person name="Awai K."/>
            <person name="Shimojima M."/>
            <person name="Masuda S."/>
            <person name="Iwai M."/>
            <person name="Nobusawa T."/>
            <person name="Narise T."/>
            <person name="Kondo S."/>
            <person name="Saito H."/>
            <person name="Sato R."/>
            <person name="Murakawa M."/>
            <person name="Ihara Y."/>
            <person name="Oshima-Yamada Y."/>
            <person name="Ohtaka K."/>
            <person name="Satoh M."/>
            <person name="Sonobe K."/>
            <person name="Ishii M."/>
            <person name="Ohtani R."/>
            <person name="Kanamori-Sato M."/>
            <person name="Honoki R."/>
            <person name="Miyazaki D."/>
            <person name="Mochizuki H."/>
            <person name="Umetsu J."/>
            <person name="Higashi K."/>
            <person name="Shibata D."/>
            <person name="Kamiya Y."/>
            <person name="Sato N."/>
            <person name="Nakamura Y."/>
            <person name="Tabata S."/>
            <person name="Ida S."/>
            <person name="Kurokawa K."/>
            <person name="Ohta H."/>
        </authorList>
    </citation>
    <scope>NUCLEOTIDE SEQUENCE [LARGE SCALE GENOMIC DNA]</scope>
    <source>
        <strain evidence="15 16">NIES-2285</strain>
    </source>
</reference>
<protein>
    <recommendedName>
        <fullName evidence="13">Ubiquinol oxidase</fullName>
        <ecNumber evidence="13">1.10.3.11</ecNumber>
    </recommendedName>
</protein>
<evidence type="ECO:0000256" key="7">
    <source>
        <dbReference type="ARBA" id="ARBA00022723"/>
    </source>
</evidence>
<keyword evidence="16" id="KW-1185">Reference proteome</keyword>
<comment type="cofactor">
    <cofactor evidence="13">
        <name>Fe cation</name>
        <dbReference type="ChEBI" id="CHEBI:24875"/>
    </cofactor>
    <text evidence="13">Binds 2 iron ions per subunit.</text>
</comment>
<evidence type="ECO:0000256" key="14">
    <source>
        <dbReference type="SAM" id="Phobius"/>
    </source>
</evidence>
<feature type="transmembrane region" description="Helical" evidence="14">
    <location>
        <begin position="14"/>
        <end position="33"/>
    </location>
</feature>
<dbReference type="Gene3D" id="1.20.1260.140">
    <property type="entry name" value="Alternative oxidase"/>
    <property type="match status" value="1"/>
</dbReference>
<dbReference type="GO" id="GO:0046872">
    <property type="term" value="F:metal ion binding"/>
    <property type="evidence" value="ECO:0007669"/>
    <property type="project" value="UniProtKB-UniRule"/>
</dbReference>
<dbReference type="EC" id="1.10.3.11" evidence="13"/>
<dbReference type="OrthoDB" id="4493at2759"/>
<dbReference type="EMBL" id="DF237919">
    <property type="protein sequence ID" value="GAQ92296.1"/>
    <property type="molecule type" value="Genomic_DNA"/>
</dbReference>
<evidence type="ECO:0000256" key="9">
    <source>
        <dbReference type="ARBA" id="ARBA00022989"/>
    </source>
</evidence>
<dbReference type="Proteomes" id="UP000054558">
    <property type="component" value="Unassembled WGS sequence"/>
</dbReference>
<dbReference type="PANTHER" id="PTHR31803:SF10">
    <property type="entry name" value="UBIQUINOL OXIDASE 4, CHLOROPLASTIC_CHROMOPLASTIC"/>
    <property type="match status" value="1"/>
</dbReference>
<evidence type="ECO:0000256" key="2">
    <source>
        <dbReference type="ARBA" id="ARBA00004370"/>
    </source>
</evidence>
<dbReference type="GO" id="GO:0102721">
    <property type="term" value="F:ubiquinol:oxygen oxidoreductase activity"/>
    <property type="evidence" value="ECO:0007669"/>
    <property type="project" value="UniProtKB-EC"/>
</dbReference>
<dbReference type="GO" id="GO:0016020">
    <property type="term" value="C:membrane"/>
    <property type="evidence" value="ECO:0007669"/>
    <property type="project" value="UniProtKB-SubCell"/>
</dbReference>
<dbReference type="InterPro" id="IPR038659">
    <property type="entry name" value="AOX_sf"/>
</dbReference>
<dbReference type="AlphaFoldDB" id="A0A1Y1ITZ7"/>
<accession>A0A1Y1ITZ7</accession>
<dbReference type="InterPro" id="IPR002680">
    <property type="entry name" value="AOX"/>
</dbReference>
<evidence type="ECO:0000256" key="12">
    <source>
        <dbReference type="ARBA" id="ARBA00023136"/>
    </source>
</evidence>
<dbReference type="Pfam" id="PF01786">
    <property type="entry name" value="AOX"/>
    <property type="match status" value="1"/>
</dbReference>
<keyword evidence="11 13" id="KW-0408">Iron</keyword>
<evidence type="ECO:0000256" key="3">
    <source>
        <dbReference type="ARBA" id="ARBA00008388"/>
    </source>
</evidence>
<evidence type="ECO:0000256" key="8">
    <source>
        <dbReference type="ARBA" id="ARBA00022982"/>
    </source>
</evidence>
<dbReference type="STRING" id="105231.A0A1Y1ITZ7"/>
<keyword evidence="9 14" id="KW-1133">Transmembrane helix</keyword>
<sequence length="131" mass="14748">MEALGGDKRWLDRFLAQHVAVAYYTVAALMYIVSPRMSYHLNECVEKHAYHTYDKFVKEFGDKLKLKPPPEVAVRYYTEGDLYMFGALISPHQDTPSFLSEPCSGVVECSVTAMSAADRALKHGLQIDDAL</sequence>
<dbReference type="GO" id="GO:0009916">
    <property type="term" value="F:alternative oxidase activity"/>
    <property type="evidence" value="ECO:0007669"/>
    <property type="project" value="UniProtKB-UniRule"/>
</dbReference>
<dbReference type="GO" id="GO:0098803">
    <property type="term" value="C:respiratory chain complex"/>
    <property type="evidence" value="ECO:0007669"/>
    <property type="project" value="UniProtKB-UniRule"/>
</dbReference>
<evidence type="ECO:0000256" key="10">
    <source>
        <dbReference type="ARBA" id="ARBA00023002"/>
    </source>
</evidence>
<evidence type="ECO:0000256" key="6">
    <source>
        <dbReference type="ARBA" id="ARBA00022692"/>
    </source>
</evidence>
<evidence type="ECO:0000256" key="13">
    <source>
        <dbReference type="RuleBase" id="RU003779"/>
    </source>
</evidence>
<name>A0A1Y1ITZ7_KLENI</name>
<dbReference type="PANTHER" id="PTHR31803">
    <property type="entry name" value="ALTERNATIVE OXIDASE"/>
    <property type="match status" value="1"/>
</dbReference>
<organism evidence="15 16">
    <name type="scientific">Klebsormidium nitens</name>
    <name type="common">Green alga</name>
    <name type="synonym">Ulothrix nitens</name>
    <dbReference type="NCBI Taxonomy" id="105231"/>
    <lineage>
        <taxon>Eukaryota</taxon>
        <taxon>Viridiplantae</taxon>
        <taxon>Streptophyta</taxon>
        <taxon>Klebsormidiophyceae</taxon>
        <taxon>Klebsormidiales</taxon>
        <taxon>Klebsormidiaceae</taxon>
        <taxon>Klebsormidium</taxon>
    </lineage>
</organism>
<keyword evidence="4" id="KW-0813">Transport</keyword>
<evidence type="ECO:0000256" key="11">
    <source>
        <dbReference type="ARBA" id="ARBA00023004"/>
    </source>
</evidence>
<comment type="similarity">
    <text evidence="3 13">Belongs to the alternative oxidase family.</text>
</comment>
<evidence type="ECO:0000313" key="15">
    <source>
        <dbReference type="EMBL" id="GAQ92296.1"/>
    </source>
</evidence>
<gene>
    <name evidence="15" type="ORF">KFL_009700030</name>
</gene>
<evidence type="ECO:0000256" key="5">
    <source>
        <dbReference type="ARBA" id="ARBA00022660"/>
    </source>
</evidence>
<evidence type="ECO:0000313" key="16">
    <source>
        <dbReference type="Proteomes" id="UP000054558"/>
    </source>
</evidence>
<evidence type="ECO:0000256" key="4">
    <source>
        <dbReference type="ARBA" id="ARBA00022448"/>
    </source>
</evidence>
<keyword evidence="12 13" id="KW-0472">Membrane</keyword>